<keyword evidence="2" id="KW-1185">Reference proteome</keyword>
<evidence type="ECO:0000313" key="2">
    <source>
        <dbReference type="Proteomes" id="UP000252770"/>
    </source>
</evidence>
<dbReference type="RefSeq" id="WP_114127869.1">
    <property type="nucleotide sequence ID" value="NZ_QOUI01000012.1"/>
</dbReference>
<sequence length="95" mass="10382">MNAPELAQLASFVPLRPSRPGWVLCDDCGGDGAIAGFDQDGNPCPLLCPTCHPDAVARAEGWSFPDWAWAQILEDRKQAAWDRICDRRDKTGAGR</sequence>
<dbReference type="AlphaFoldDB" id="A0A367YR57"/>
<proteinExistence type="predicted"/>
<gene>
    <name evidence="1" type="ORF">DT076_16815</name>
</gene>
<reference evidence="1 2" key="1">
    <citation type="submission" date="2018-07" db="EMBL/GenBank/DDBJ databases">
        <title>Desertimonas flava gen. nov. sp. nov.</title>
        <authorList>
            <person name="Liu S."/>
        </authorList>
    </citation>
    <scope>NUCLEOTIDE SEQUENCE [LARGE SCALE GENOMIC DNA]</scope>
    <source>
        <strain evidence="1 2">16Sb5-5</strain>
    </source>
</reference>
<name>A0A367YR57_9ACTN</name>
<dbReference type="Proteomes" id="UP000252770">
    <property type="component" value="Unassembled WGS sequence"/>
</dbReference>
<comment type="caution">
    <text evidence="1">The sequence shown here is derived from an EMBL/GenBank/DDBJ whole genome shotgun (WGS) entry which is preliminary data.</text>
</comment>
<accession>A0A367YR57</accession>
<protein>
    <submittedName>
        <fullName evidence="1">Uncharacterized protein</fullName>
    </submittedName>
</protein>
<dbReference type="EMBL" id="QOUI01000012">
    <property type="protein sequence ID" value="RCK68308.1"/>
    <property type="molecule type" value="Genomic_DNA"/>
</dbReference>
<evidence type="ECO:0000313" key="1">
    <source>
        <dbReference type="EMBL" id="RCK68308.1"/>
    </source>
</evidence>
<organism evidence="1 2">
    <name type="scientific">Desertihabitans brevis</name>
    <dbReference type="NCBI Taxonomy" id="2268447"/>
    <lineage>
        <taxon>Bacteria</taxon>
        <taxon>Bacillati</taxon>
        <taxon>Actinomycetota</taxon>
        <taxon>Actinomycetes</taxon>
        <taxon>Propionibacteriales</taxon>
        <taxon>Propionibacteriaceae</taxon>
        <taxon>Desertihabitans</taxon>
    </lineage>
</organism>